<sequence length="91" mass="10302">MGSTVALAAFAGVLVLGAGSAVAEDKPCQMYIENGQYAPCPPPVISTGPGDDSPDSTPGVERSRPQDYEYPWHYYRPYPYWYEWEFHDYRY</sequence>
<proteinExistence type="predicted"/>
<keyword evidence="4" id="KW-1185">Reference proteome</keyword>
<evidence type="ECO:0000256" key="2">
    <source>
        <dbReference type="SAM" id="SignalP"/>
    </source>
</evidence>
<accession>A0ABU4D8S9</accession>
<protein>
    <submittedName>
        <fullName evidence="3">Uncharacterized protein</fullName>
    </submittedName>
</protein>
<reference evidence="3 4" key="1">
    <citation type="submission" date="2023-10" db="EMBL/GenBank/DDBJ databases">
        <title>Development of a sustainable strategy for remediation of hydrocarbon-contaminated territories based on the waste exchange concept.</title>
        <authorList>
            <person name="Krivoruchko A."/>
        </authorList>
    </citation>
    <scope>NUCLEOTIDE SEQUENCE [LARGE SCALE GENOMIC DNA]</scope>
    <source>
        <strain evidence="3 4">IEGM 1266</strain>
    </source>
</reference>
<dbReference type="RefSeq" id="WP_236577600.1">
    <property type="nucleotide sequence ID" value="NZ_CP096596.1"/>
</dbReference>
<keyword evidence="2" id="KW-0732">Signal</keyword>
<evidence type="ECO:0000313" key="4">
    <source>
        <dbReference type="Proteomes" id="UP001185779"/>
    </source>
</evidence>
<dbReference type="Proteomes" id="UP001185779">
    <property type="component" value="Unassembled WGS sequence"/>
</dbReference>
<gene>
    <name evidence="3" type="ORF">R3P94_00325</name>
</gene>
<organism evidence="3 4">
    <name type="scientific">Gordonia amicalis</name>
    <dbReference type="NCBI Taxonomy" id="89053"/>
    <lineage>
        <taxon>Bacteria</taxon>
        <taxon>Bacillati</taxon>
        <taxon>Actinomycetota</taxon>
        <taxon>Actinomycetes</taxon>
        <taxon>Mycobacteriales</taxon>
        <taxon>Gordoniaceae</taxon>
        <taxon>Gordonia</taxon>
    </lineage>
</organism>
<name>A0ABU4D8S9_9ACTN</name>
<dbReference type="EMBL" id="JAWLKI010000001">
    <property type="protein sequence ID" value="MDV6305801.1"/>
    <property type="molecule type" value="Genomic_DNA"/>
</dbReference>
<feature type="region of interest" description="Disordered" evidence="1">
    <location>
        <begin position="42"/>
        <end position="63"/>
    </location>
</feature>
<evidence type="ECO:0000313" key="3">
    <source>
        <dbReference type="EMBL" id="MDV6305801.1"/>
    </source>
</evidence>
<feature type="signal peptide" evidence="2">
    <location>
        <begin position="1"/>
        <end position="23"/>
    </location>
</feature>
<feature type="chain" id="PRO_5046158112" evidence="2">
    <location>
        <begin position="24"/>
        <end position="91"/>
    </location>
</feature>
<evidence type="ECO:0000256" key="1">
    <source>
        <dbReference type="SAM" id="MobiDB-lite"/>
    </source>
</evidence>
<comment type="caution">
    <text evidence="3">The sequence shown here is derived from an EMBL/GenBank/DDBJ whole genome shotgun (WGS) entry which is preliminary data.</text>
</comment>